<organism evidence="3 4">
    <name type="scientific">Olene mendosa nucleopolyhedrovirus</name>
    <dbReference type="NCBI Taxonomy" id="2933796"/>
    <lineage>
        <taxon>Viruses</taxon>
        <taxon>Viruses incertae sedis</taxon>
        <taxon>Naldaviricetes</taxon>
        <taxon>Lefavirales</taxon>
        <taxon>Baculoviridae</taxon>
        <taxon>Alphabaculovirus</taxon>
        <taxon>Alphabaculovirus olmendosae</taxon>
    </lineage>
</organism>
<keyword evidence="4" id="KW-1185">Reference proteome</keyword>
<dbReference type="EMBL" id="MZ766431">
    <property type="protein sequence ID" value="UOQ18785.1"/>
    <property type="molecule type" value="Genomic_DNA"/>
</dbReference>
<dbReference type="Proteomes" id="UP001157381">
    <property type="component" value="Segment"/>
</dbReference>
<proteinExistence type="predicted"/>
<evidence type="ECO:0000256" key="1">
    <source>
        <dbReference type="SAM" id="MobiDB-lite"/>
    </source>
</evidence>
<reference evidence="3 4" key="1">
    <citation type="journal article" date="2022" name="Virus Genes">
        <title>The complete genome sequence of an alphabaculovirus from the brown tussock moth, Olene mendosa Hubner, expands our knowledge of lymantriine baculovirus diversity and evolution.</title>
        <authorList>
            <person name="Harrison R.L."/>
            <person name="Rowley D.L."/>
        </authorList>
    </citation>
    <scope>NUCLEOTIDE SEQUENCE [LARGE SCALE GENOMIC DNA]</scope>
    <source>
        <strain evidence="3">435</strain>
    </source>
</reference>
<dbReference type="RefSeq" id="YP_010805286.1">
    <property type="nucleotide sequence ID" value="NC_077147.1"/>
</dbReference>
<dbReference type="GeneID" id="80544180"/>
<evidence type="ECO:0000313" key="3">
    <source>
        <dbReference type="EMBL" id="UOQ18785.1"/>
    </source>
</evidence>
<dbReference type="PROSITE" id="PS51082">
    <property type="entry name" value="WH2"/>
    <property type="match status" value="2"/>
</dbReference>
<feature type="domain" description="WH2" evidence="2">
    <location>
        <begin position="270"/>
        <end position="287"/>
    </location>
</feature>
<feature type="domain" description="WH2" evidence="2">
    <location>
        <begin position="299"/>
        <end position="318"/>
    </location>
</feature>
<name>A0AAX3AUX3_9ABAC</name>
<protein>
    <submittedName>
        <fullName evidence="3">PP78/83</fullName>
    </submittedName>
</protein>
<accession>A0AAX3AUX3</accession>
<feature type="compositionally biased region" description="Basic and acidic residues" evidence="1">
    <location>
        <begin position="286"/>
        <end position="295"/>
    </location>
</feature>
<evidence type="ECO:0000259" key="2">
    <source>
        <dbReference type="PROSITE" id="PS51082"/>
    </source>
</evidence>
<dbReference type="InterPro" id="IPR003124">
    <property type="entry name" value="WH2_dom"/>
</dbReference>
<sequence length="498" mass="55813">MFELRAQNEPEKDLFHNEGYGAPDEALRLVAASAAAAPASAQWLIDKIATSAAESRDVLTFDLRETIDLLRFFNRVCAAPAAPRDDSPKIRRLQAMVDRLSGRKTELQNLIARLYRAPDSAELYREFLEAYRRHLVAAKDERHIDSIFNDILELHEASSPELILQKNSSPEPVSRPEPEPVSRPEPEPTRQENSPPAFDRARSSASPPPPPPPPPPPEQLQQKNSAPPPPPPPPPPPLPPQFRNASDDSFAEIKQGVEPKPAGERAPTYTPDDLFAEIRQGIKLKPAGERADKTPKPSSRPPLLLEIENRDKIKLKKIARATEPPVSATNVNPFMQLLNKRMESMKMSSAEESDAHYTSSSWSDAEDDSLLRDALRIKLALLGPRLSEPERKRLAKKLTGSKLKSVDRTLDELQAKFIDPDNPLLFPSYQLTAPLYLHDLKLFESSVLDLFNRGQYETALEKLEEALQVNLQAPSLQQMHDDISTFVKLQKKRLESEA</sequence>
<feature type="compositionally biased region" description="Pro residues" evidence="1">
    <location>
        <begin position="206"/>
        <end position="218"/>
    </location>
</feature>
<dbReference type="GO" id="GO:0003779">
    <property type="term" value="F:actin binding"/>
    <property type="evidence" value="ECO:0007669"/>
    <property type="project" value="InterPro"/>
</dbReference>
<dbReference type="SUPFAM" id="SSF101447">
    <property type="entry name" value="Formin homology 2 domain (FH2 domain)"/>
    <property type="match status" value="1"/>
</dbReference>
<feature type="compositionally biased region" description="Pro residues" evidence="1">
    <location>
        <begin position="226"/>
        <end position="240"/>
    </location>
</feature>
<feature type="compositionally biased region" description="Basic and acidic residues" evidence="1">
    <location>
        <begin position="174"/>
        <end position="190"/>
    </location>
</feature>
<evidence type="ECO:0000313" key="4">
    <source>
        <dbReference type="Proteomes" id="UP001157381"/>
    </source>
</evidence>
<feature type="region of interest" description="Disordered" evidence="1">
    <location>
        <begin position="162"/>
        <end position="305"/>
    </location>
</feature>
<dbReference type="KEGG" id="vg:80544180"/>
<dbReference type="SMART" id="SM00246">
    <property type="entry name" value="WH2"/>
    <property type="match status" value="3"/>
</dbReference>